<proteinExistence type="predicted"/>
<dbReference type="InterPro" id="IPR002156">
    <property type="entry name" value="RNaseH_domain"/>
</dbReference>
<dbReference type="GO" id="GO:0004523">
    <property type="term" value="F:RNA-DNA hybrid ribonuclease activity"/>
    <property type="evidence" value="ECO:0007669"/>
    <property type="project" value="InterPro"/>
</dbReference>
<dbReference type="SUPFAM" id="SSF53098">
    <property type="entry name" value="Ribonuclease H-like"/>
    <property type="match status" value="1"/>
</dbReference>
<keyword evidence="4" id="KW-1185">Reference proteome</keyword>
<organism evidence="3 4">
    <name type="scientific">Daphnia sinensis</name>
    <dbReference type="NCBI Taxonomy" id="1820382"/>
    <lineage>
        <taxon>Eukaryota</taxon>
        <taxon>Metazoa</taxon>
        <taxon>Ecdysozoa</taxon>
        <taxon>Arthropoda</taxon>
        <taxon>Crustacea</taxon>
        <taxon>Branchiopoda</taxon>
        <taxon>Diplostraca</taxon>
        <taxon>Cladocera</taxon>
        <taxon>Anomopoda</taxon>
        <taxon>Daphniidae</taxon>
        <taxon>Daphnia</taxon>
        <taxon>Daphnia similis group</taxon>
    </lineage>
</organism>
<feature type="domain" description="RNase H type-1" evidence="2">
    <location>
        <begin position="242"/>
        <end position="316"/>
    </location>
</feature>
<evidence type="ECO:0000313" key="4">
    <source>
        <dbReference type="Proteomes" id="UP000820818"/>
    </source>
</evidence>
<feature type="region of interest" description="Disordered" evidence="1">
    <location>
        <begin position="355"/>
        <end position="378"/>
    </location>
</feature>
<accession>A0AAD5L153</accession>
<evidence type="ECO:0000259" key="2">
    <source>
        <dbReference type="Pfam" id="PF00075"/>
    </source>
</evidence>
<evidence type="ECO:0000313" key="3">
    <source>
        <dbReference type="EMBL" id="KAI9553778.1"/>
    </source>
</evidence>
<gene>
    <name evidence="3" type="ORF">GHT06_019042</name>
</gene>
<dbReference type="AlphaFoldDB" id="A0AAD5L153"/>
<name>A0AAD5L153_9CRUS</name>
<sequence length="378" mass="42597">MDDFPKIDAGQTFLFADDVEFHISASDGEEAERLLTPYMEKIQRWSRKWRIKFSATKSSLINFTRQRKQQMDPILTTEIVIEKARGLKNLFKILAQSKHGPSIESLRTLYIALMRGKIEYGLIVYGASSKTRQLKLEKIQNSILRTTLAAPITTPIKEMQCELALDPIETRRLTLAGPGHIVSAGLDLSQEVPIHFQRMEPPWRPQQIELRYFPMSKMEALSNSAAAKALFHELVSNLNSARMSYTDGSAQKDTGKTTYGIYIPSLDLEETGTMRKGTSIFTAETHAILRAMEITHSHHDWTEELAIFTDSKSVVIAENLKSSGTKTTIYWVPSHVGIPSNERTHQLAATEYPQISSPPKKFATCSQQESKKLSYGST</sequence>
<dbReference type="Proteomes" id="UP000820818">
    <property type="component" value="Linkage Group LG8"/>
</dbReference>
<reference evidence="3 4" key="1">
    <citation type="submission" date="2022-05" db="EMBL/GenBank/DDBJ databases">
        <title>A multi-omics perspective on studying reproductive biology in Daphnia sinensis.</title>
        <authorList>
            <person name="Jia J."/>
        </authorList>
    </citation>
    <scope>NUCLEOTIDE SEQUENCE [LARGE SCALE GENOMIC DNA]</scope>
    <source>
        <strain evidence="3 4">WSL</strain>
    </source>
</reference>
<dbReference type="Pfam" id="PF00075">
    <property type="entry name" value="RNase_H"/>
    <property type="match status" value="1"/>
</dbReference>
<dbReference type="CDD" id="cd09276">
    <property type="entry name" value="Rnase_HI_RT_non_LTR"/>
    <property type="match status" value="1"/>
</dbReference>
<dbReference type="EMBL" id="WJBH02000008">
    <property type="protein sequence ID" value="KAI9553778.1"/>
    <property type="molecule type" value="Genomic_DNA"/>
</dbReference>
<protein>
    <recommendedName>
        <fullName evidence="2">RNase H type-1 domain-containing protein</fullName>
    </recommendedName>
</protein>
<dbReference type="InterPro" id="IPR012337">
    <property type="entry name" value="RNaseH-like_sf"/>
</dbReference>
<dbReference type="Gene3D" id="3.30.420.10">
    <property type="entry name" value="Ribonuclease H-like superfamily/Ribonuclease H"/>
    <property type="match status" value="1"/>
</dbReference>
<evidence type="ECO:0000256" key="1">
    <source>
        <dbReference type="SAM" id="MobiDB-lite"/>
    </source>
</evidence>
<dbReference type="GO" id="GO:0003676">
    <property type="term" value="F:nucleic acid binding"/>
    <property type="evidence" value="ECO:0007669"/>
    <property type="project" value="InterPro"/>
</dbReference>
<dbReference type="InterPro" id="IPR036397">
    <property type="entry name" value="RNaseH_sf"/>
</dbReference>
<comment type="caution">
    <text evidence="3">The sequence shown here is derived from an EMBL/GenBank/DDBJ whole genome shotgun (WGS) entry which is preliminary data.</text>
</comment>